<dbReference type="GO" id="GO:0003700">
    <property type="term" value="F:DNA-binding transcription factor activity"/>
    <property type="evidence" value="ECO:0007669"/>
    <property type="project" value="InterPro"/>
</dbReference>
<evidence type="ECO:0000313" key="5">
    <source>
        <dbReference type="EMBL" id="HJF33047.1"/>
    </source>
</evidence>
<dbReference type="Pfam" id="PF00392">
    <property type="entry name" value="GntR"/>
    <property type="match status" value="1"/>
</dbReference>
<dbReference type="FunFam" id="1.10.10.10:FF:000079">
    <property type="entry name" value="GntR family transcriptional regulator"/>
    <property type="match status" value="1"/>
</dbReference>
<dbReference type="InterPro" id="IPR050679">
    <property type="entry name" value="Bact_HTH_transcr_reg"/>
</dbReference>
<reference evidence="5" key="2">
    <citation type="submission" date="2021-09" db="EMBL/GenBank/DDBJ databases">
        <authorList>
            <person name="Gilroy R."/>
        </authorList>
    </citation>
    <scope>NUCLEOTIDE SEQUENCE</scope>
    <source>
        <strain evidence="5">CHK171-7178</strain>
    </source>
</reference>
<dbReference type="PRINTS" id="PR00035">
    <property type="entry name" value="HTHGNTR"/>
</dbReference>
<evidence type="ECO:0000259" key="4">
    <source>
        <dbReference type="PROSITE" id="PS50949"/>
    </source>
</evidence>
<dbReference type="SMART" id="SM00345">
    <property type="entry name" value="HTH_GNTR"/>
    <property type="match status" value="1"/>
</dbReference>
<dbReference type="SUPFAM" id="SSF46785">
    <property type="entry name" value="Winged helix' DNA-binding domain"/>
    <property type="match status" value="1"/>
</dbReference>
<reference evidence="5" key="1">
    <citation type="journal article" date="2021" name="PeerJ">
        <title>Extensive microbial diversity within the chicken gut microbiome revealed by metagenomics and culture.</title>
        <authorList>
            <person name="Gilroy R."/>
            <person name="Ravi A."/>
            <person name="Getino M."/>
            <person name="Pursley I."/>
            <person name="Horton D.L."/>
            <person name="Alikhan N.F."/>
            <person name="Baker D."/>
            <person name="Gharbi K."/>
            <person name="Hall N."/>
            <person name="Watson M."/>
            <person name="Adriaenssens E.M."/>
            <person name="Foster-Nyarko E."/>
            <person name="Jarju S."/>
            <person name="Secka A."/>
            <person name="Antonio M."/>
            <person name="Oren A."/>
            <person name="Chaudhuri R.R."/>
            <person name="La Ragione R."/>
            <person name="Hildebrand F."/>
            <person name="Pallen M.J."/>
        </authorList>
    </citation>
    <scope>NUCLEOTIDE SEQUENCE</scope>
    <source>
        <strain evidence="5">CHK171-7178</strain>
    </source>
</reference>
<evidence type="ECO:0000256" key="3">
    <source>
        <dbReference type="ARBA" id="ARBA00023163"/>
    </source>
</evidence>
<protein>
    <submittedName>
        <fullName evidence="5">GntR family transcriptional regulator</fullName>
    </submittedName>
</protein>
<dbReference type="PANTHER" id="PTHR44846">
    <property type="entry name" value="MANNOSYL-D-GLYCERATE TRANSPORT/METABOLISM SYSTEM REPRESSOR MNGR-RELATED"/>
    <property type="match status" value="1"/>
</dbReference>
<evidence type="ECO:0000256" key="1">
    <source>
        <dbReference type="ARBA" id="ARBA00023015"/>
    </source>
</evidence>
<keyword evidence="3" id="KW-0804">Transcription</keyword>
<sequence length="246" mass="28824">MNQKKVNLDNSILLYEQVKMEIIELINSKNLRHGEKIPTESELGELFNVSRITIRRAIKELVEEGIIEVIRGKGTFVKAEKKHIHLLNLKGYTEGLNTEENNIEKEILFNEKIKDESEISKVFSYKYNEFVKLVRVVKDSEGPFSIDYAYLPLSLYPDIDELFTNNVSTFEIMKTKYNVEFTKVEKEFEYIQPSQEICRNLGISRMSPVILVKKVIYGSDHLPLHYSKYYLIGDRVKFYIEADYSE</sequence>
<dbReference type="AlphaFoldDB" id="A0A921G230"/>
<dbReference type="PANTHER" id="PTHR44846:SF1">
    <property type="entry name" value="MANNOSYL-D-GLYCERATE TRANSPORT_METABOLISM SYSTEM REPRESSOR MNGR-RELATED"/>
    <property type="match status" value="1"/>
</dbReference>
<dbReference type="Proteomes" id="UP000698173">
    <property type="component" value="Unassembled WGS sequence"/>
</dbReference>
<keyword evidence="1" id="KW-0805">Transcription regulation</keyword>
<dbReference type="Pfam" id="PF07702">
    <property type="entry name" value="UTRA"/>
    <property type="match status" value="1"/>
</dbReference>
<accession>A0A921G230</accession>
<comment type="caution">
    <text evidence="5">The sequence shown here is derived from an EMBL/GenBank/DDBJ whole genome shotgun (WGS) entry which is preliminary data.</text>
</comment>
<dbReference type="Gene3D" id="3.40.1410.10">
    <property type="entry name" value="Chorismate lyase-like"/>
    <property type="match status" value="1"/>
</dbReference>
<evidence type="ECO:0000256" key="2">
    <source>
        <dbReference type="ARBA" id="ARBA00023125"/>
    </source>
</evidence>
<gene>
    <name evidence="5" type="ORF">K8V56_14895</name>
</gene>
<dbReference type="InterPro" id="IPR028978">
    <property type="entry name" value="Chorismate_lyase_/UTRA_dom_sf"/>
</dbReference>
<dbReference type="CDD" id="cd07377">
    <property type="entry name" value="WHTH_GntR"/>
    <property type="match status" value="1"/>
</dbReference>
<dbReference type="InterPro" id="IPR036390">
    <property type="entry name" value="WH_DNA-bd_sf"/>
</dbReference>
<dbReference type="InterPro" id="IPR036388">
    <property type="entry name" value="WH-like_DNA-bd_sf"/>
</dbReference>
<dbReference type="SUPFAM" id="SSF64288">
    <property type="entry name" value="Chorismate lyase-like"/>
    <property type="match status" value="1"/>
</dbReference>
<name>A0A921G230_SPOPS</name>
<organism evidence="5 6">
    <name type="scientific">Sporosarcina psychrophila</name>
    <name type="common">Bacillus psychrophilus</name>
    <dbReference type="NCBI Taxonomy" id="1476"/>
    <lineage>
        <taxon>Bacteria</taxon>
        <taxon>Bacillati</taxon>
        <taxon>Bacillota</taxon>
        <taxon>Bacilli</taxon>
        <taxon>Bacillales</taxon>
        <taxon>Caryophanaceae</taxon>
        <taxon>Sporosarcina</taxon>
    </lineage>
</organism>
<dbReference type="GO" id="GO:0045892">
    <property type="term" value="P:negative regulation of DNA-templated transcription"/>
    <property type="evidence" value="ECO:0007669"/>
    <property type="project" value="TreeGrafter"/>
</dbReference>
<keyword evidence="2" id="KW-0238">DNA-binding</keyword>
<dbReference type="PROSITE" id="PS50949">
    <property type="entry name" value="HTH_GNTR"/>
    <property type="match status" value="1"/>
</dbReference>
<proteinExistence type="predicted"/>
<dbReference type="SMART" id="SM00866">
    <property type="entry name" value="UTRA"/>
    <property type="match status" value="1"/>
</dbReference>
<dbReference type="EMBL" id="DYWT01000237">
    <property type="protein sequence ID" value="HJF33047.1"/>
    <property type="molecule type" value="Genomic_DNA"/>
</dbReference>
<dbReference type="Gene3D" id="1.10.10.10">
    <property type="entry name" value="Winged helix-like DNA-binding domain superfamily/Winged helix DNA-binding domain"/>
    <property type="match status" value="1"/>
</dbReference>
<dbReference type="InterPro" id="IPR011663">
    <property type="entry name" value="UTRA"/>
</dbReference>
<dbReference type="GO" id="GO:0003677">
    <property type="term" value="F:DNA binding"/>
    <property type="evidence" value="ECO:0007669"/>
    <property type="project" value="UniProtKB-KW"/>
</dbReference>
<evidence type="ECO:0000313" key="6">
    <source>
        <dbReference type="Proteomes" id="UP000698173"/>
    </source>
</evidence>
<dbReference type="InterPro" id="IPR000524">
    <property type="entry name" value="Tscrpt_reg_HTH_GntR"/>
</dbReference>
<feature type="domain" description="HTH gntR-type" evidence="4">
    <location>
        <begin position="12"/>
        <end position="80"/>
    </location>
</feature>